<feature type="signal peptide" evidence="1">
    <location>
        <begin position="1"/>
        <end position="15"/>
    </location>
</feature>
<comment type="caution">
    <text evidence="2">The sequence shown here is derived from an EMBL/GenBank/DDBJ whole genome shotgun (WGS) entry which is preliminary data.</text>
</comment>
<evidence type="ECO:0000256" key="1">
    <source>
        <dbReference type="SAM" id="SignalP"/>
    </source>
</evidence>
<gene>
    <name evidence="2" type="ORF">As57867_019590</name>
</gene>
<reference evidence="2" key="1">
    <citation type="submission" date="2019-06" db="EMBL/GenBank/DDBJ databases">
        <title>Genomics analysis of Aphanomyces spp. identifies a new class of oomycete effector associated with host adaptation.</title>
        <authorList>
            <person name="Gaulin E."/>
        </authorList>
    </citation>
    <scope>NUCLEOTIDE SEQUENCE</scope>
    <source>
        <strain evidence="2">CBS 578.67</strain>
    </source>
</reference>
<protein>
    <recommendedName>
        <fullName evidence="3">MIF4G domain-containing protein</fullName>
    </recommendedName>
</protein>
<organism evidence="2">
    <name type="scientific">Aphanomyces stellatus</name>
    <dbReference type="NCBI Taxonomy" id="120398"/>
    <lineage>
        <taxon>Eukaryota</taxon>
        <taxon>Sar</taxon>
        <taxon>Stramenopiles</taxon>
        <taxon>Oomycota</taxon>
        <taxon>Saprolegniomycetes</taxon>
        <taxon>Saprolegniales</taxon>
        <taxon>Verrucalvaceae</taxon>
        <taxon>Aphanomyces</taxon>
    </lineage>
</organism>
<feature type="non-terminal residue" evidence="2">
    <location>
        <position position="1"/>
    </location>
</feature>
<proteinExistence type="predicted"/>
<name>A0A6A4Y0I9_9STRA</name>
<sequence>VAYANLLRLLRHVLASLPAQQAAVDRTVRSFIKDPQHRTKKQVPDLGEFYVKLCVSTVASIEDLQVRETLVKETFARQIRWIRKDDPACVDNHKMDTLQRLDRMFQHSLVSNRITTFVMEMAKVFCTPPTFCANMDACYGLPPANVVGGFQDRVKTIKAKLVNYDVLVRGWNLQSVIKSPDEMERVMMEAKKQSARAGYDGRP</sequence>
<keyword evidence="1" id="KW-0732">Signal</keyword>
<dbReference type="OrthoDB" id="64724at2759"/>
<dbReference type="EMBL" id="VJMH01006656">
    <property type="protein sequence ID" value="KAF0688776.1"/>
    <property type="molecule type" value="Genomic_DNA"/>
</dbReference>
<dbReference type="AlphaFoldDB" id="A0A6A4Y0I9"/>
<feature type="chain" id="PRO_5025648819" description="MIF4G domain-containing protein" evidence="1">
    <location>
        <begin position="16"/>
        <end position="203"/>
    </location>
</feature>
<accession>A0A6A4Y0I9</accession>
<evidence type="ECO:0000313" key="2">
    <source>
        <dbReference type="EMBL" id="KAF0688776.1"/>
    </source>
</evidence>
<evidence type="ECO:0008006" key="3">
    <source>
        <dbReference type="Google" id="ProtNLM"/>
    </source>
</evidence>